<proteinExistence type="predicted"/>
<dbReference type="PANTHER" id="PTHR37539">
    <property type="entry name" value="SECRETED PROTEIN-RELATED"/>
    <property type="match status" value="1"/>
</dbReference>
<protein>
    <recommendedName>
        <fullName evidence="1">ER-bound oxygenase mpaB/mpaB'/Rubber oxygenase catalytic domain-containing protein</fullName>
    </recommendedName>
</protein>
<dbReference type="AlphaFoldDB" id="A0A8K0WNH7"/>
<dbReference type="GO" id="GO:0016491">
    <property type="term" value="F:oxidoreductase activity"/>
    <property type="evidence" value="ECO:0007669"/>
    <property type="project" value="InterPro"/>
</dbReference>
<dbReference type="InterPro" id="IPR037473">
    <property type="entry name" value="Lcp-like"/>
</dbReference>
<sequence>MAEKIGGNSYKYAGHRFAWTSLHLSKEDTSHFSQEYDELGSKAAARLQEISRSKSRKDTTEVNHSDDMYSLLKDHYQEDKILTEFWGEVHTVPEWVDWEQLKRGQEFFYRYAVANIMGFALQGFVGENTASAGVVEVLVRTGGFSVRTLRRRLLSTFQFILEVSESIEALRAGGTGHTTAIRVRLLHASVRNRIMSLAEKDPGYFDVRKHGIPLNTLDSIHSISTFCCNHMWLQLPQMGVYPREQEIADYIALYRYMAYLLGTPDAYFSSAARAKATMESMLVNELELTPTSDIVLHNFVEFLTDLPPFNVSRDFVAAGSYRLNGDKFCRALGLVKPGWYASACFQGHCWLVRGLALLQQNSKTLDQRMSAWFRKNLHQAIIHGKAGLSGGSKMRFKYVPRLGRLTGKETAEWHQRAINFYQRPVEMAFFTIFVLGCLNPLGCKLCNAVHDRLWMR</sequence>
<keyword evidence="3" id="KW-1185">Reference proteome</keyword>
<organism evidence="2 3">
    <name type="scientific">Stachybotrys elegans</name>
    <dbReference type="NCBI Taxonomy" id="80388"/>
    <lineage>
        <taxon>Eukaryota</taxon>
        <taxon>Fungi</taxon>
        <taxon>Dikarya</taxon>
        <taxon>Ascomycota</taxon>
        <taxon>Pezizomycotina</taxon>
        <taxon>Sordariomycetes</taxon>
        <taxon>Hypocreomycetidae</taxon>
        <taxon>Hypocreales</taxon>
        <taxon>Stachybotryaceae</taxon>
        <taxon>Stachybotrys</taxon>
    </lineage>
</organism>
<evidence type="ECO:0000313" key="2">
    <source>
        <dbReference type="EMBL" id="KAH7311411.1"/>
    </source>
</evidence>
<evidence type="ECO:0000313" key="3">
    <source>
        <dbReference type="Proteomes" id="UP000813444"/>
    </source>
</evidence>
<dbReference type="InterPro" id="IPR018713">
    <property type="entry name" value="MPAB/Lcp_cat_dom"/>
</dbReference>
<reference evidence="2" key="1">
    <citation type="journal article" date="2021" name="Nat. Commun.">
        <title>Genetic determinants of endophytism in the Arabidopsis root mycobiome.</title>
        <authorList>
            <person name="Mesny F."/>
            <person name="Miyauchi S."/>
            <person name="Thiergart T."/>
            <person name="Pickel B."/>
            <person name="Atanasova L."/>
            <person name="Karlsson M."/>
            <person name="Huettel B."/>
            <person name="Barry K.W."/>
            <person name="Haridas S."/>
            <person name="Chen C."/>
            <person name="Bauer D."/>
            <person name="Andreopoulos W."/>
            <person name="Pangilinan J."/>
            <person name="LaButti K."/>
            <person name="Riley R."/>
            <person name="Lipzen A."/>
            <person name="Clum A."/>
            <person name="Drula E."/>
            <person name="Henrissat B."/>
            <person name="Kohler A."/>
            <person name="Grigoriev I.V."/>
            <person name="Martin F.M."/>
            <person name="Hacquard S."/>
        </authorList>
    </citation>
    <scope>NUCLEOTIDE SEQUENCE</scope>
    <source>
        <strain evidence="2">MPI-CAGE-CH-0235</strain>
    </source>
</reference>
<name>A0A8K0WNH7_9HYPO</name>
<dbReference type="Proteomes" id="UP000813444">
    <property type="component" value="Unassembled WGS sequence"/>
</dbReference>
<feature type="domain" description="ER-bound oxygenase mpaB/mpaB'/Rubber oxygenase catalytic" evidence="1">
    <location>
        <begin position="118"/>
        <end position="353"/>
    </location>
</feature>
<accession>A0A8K0WNH7</accession>
<dbReference type="OrthoDB" id="6361347at2759"/>
<dbReference type="Pfam" id="PF09995">
    <property type="entry name" value="MPAB_Lcp_cat"/>
    <property type="match status" value="1"/>
</dbReference>
<dbReference type="PANTHER" id="PTHR37539:SF1">
    <property type="entry name" value="ER-BOUND OXYGENASE MPAB_MPAB'_RUBBER OXYGENASE CATALYTIC DOMAIN-CONTAINING PROTEIN"/>
    <property type="match status" value="1"/>
</dbReference>
<evidence type="ECO:0000259" key="1">
    <source>
        <dbReference type="Pfam" id="PF09995"/>
    </source>
</evidence>
<dbReference type="EMBL" id="JAGPNK010000011">
    <property type="protein sequence ID" value="KAH7311411.1"/>
    <property type="molecule type" value="Genomic_DNA"/>
</dbReference>
<gene>
    <name evidence="2" type="ORF">B0I35DRAFT_452676</name>
</gene>
<comment type="caution">
    <text evidence="2">The sequence shown here is derived from an EMBL/GenBank/DDBJ whole genome shotgun (WGS) entry which is preliminary data.</text>
</comment>